<protein>
    <submittedName>
        <fullName evidence="1">Uncharacterized protein</fullName>
    </submittedName>
</protein>
<evidence type="ECO:0000313" key="2">
    <source>
        <dbReference type="Proteomes" id="UP000023152"/>
    </source>
</evidence>
<keyword evidence="2" id="KW-1185">Reference proteome</keyword>
<name>X6NA78_RETFI</name>
<reference evidence="1 2" key="1">
    <citation type="journal article" date="2013" name="Curr. Biol.">
        <title>The Genome of the Foraminiferan Reticulomyxa filosa.</title>
        <authorList>
            <person name="Glockner G."/>
            <person name="Hulsmann N."/>
            <person name="Schleicher M."/>
            <person name="Noegel A.A."/>
            <person name="Eichinger L."/>
            <person name="Gallinger C."/>
            <person name="Pawlowski J."/>
            <person name="Sierra R."/>
            <person name="Euteneuer U."/>
            <person name="Pillet L."/>
            <person name="Moustafa A."/>
            <person name="Platzer M."/>
            <person name="Groth M."/>
            <person name="Szafranski K."/>
            <person name="Schliwa M."/>
        </authorList>
    </citation>
    <scope>NUCLEOTIDE SEQUENCE [LARGE SCALE GENOMIC DNA]</scope>
</reference>
<sequence>MCISSVNVCNNINKDKPDTFDPVTVHVRQFTKLFNRMSRKEGIWEKLKVLGRSGRFELDACQDDDIHKPLRYNPVLSVRSQIYCSLSFVTILLDYLCFSTVFRQLPSLSSKVVSSLFLFGSLSSLGQFLSKRRWSKFSEMLRHSLLLGVLCSSRLTSSLWKGSTAHAVVEKCMQSNYSMPWTAFRAVLIAWSVGSLIHLYNQKDTEDAKN</sequence>
<dbReference type="Proteomes" id="UP000023152">
    <property type="component" value="Unassembled WGS sequence"/>
</dbReference>
<comment type="caution">
    <text evidence="1">The sequence shown here is derived from an EMBL/GenBank/DDBJ whole genome shotgun (WGS) entry which is preliminary data.</text>
</comment>
<dbReference type="AlphaFoldDB" id="X6NA78"/>
<accession>X6NA78</accession>
<evidence type="ECO:0000313" key="1">
    <source>
        <dbReference type="EMBL" id="ETO22901.1"/>
    </source>
</evidence>
<organism evidence="1 2">
    <name type="scientific">Reticulomyxa filosa</name>
    <dbReference type="NCBI Taxonomy" id="46433"/>
    <lineage>
        <taxon>Eukaryota</taxon>
        <taxon>Sar</taxon>
        <taxon>Rhizaria</taxon>
        <taxon>Retaria</taxon>
        <taxon>Foraminifera</taxon>
        <taxon>Monothalamids</taxon>
        <taxon>Reticulomyxidae</taxon>
        <taxon>Reticulomyxa</taxon>
    </lineage>
</organism>
<gene>
    <name evidence="1" type="ORF">RFI_14294</name>
</gene>
<dbReference type="EMBL" id="ASPP01010384">
    <property type="protein sequence ID" value="ETO22901.1"/>
    <property type="molecule type" value="Genomic_DNA"/>
</dbReference>
<proteinExistence type="predicted"/>